<dbReference type="GO" id="GO:0016887">
    <property type="term" value="F:ATP hydrolysis activity"/>
    <property type="evidence" value="ECO:0007669"/>
    <property type="project" value="InterPro"/>
</dbReference>
<evidence type="ECO:0000313" key="8">
    <source>
        <dbReference type="Proteomes" id="UP000267251"/>
    </source>
</evidence>
<protein>
    <submittedName>
        <fullName evidence="7">Putative 26S proteasome regulatory complex, ATPase RPT2</fullName>
    </submittedName>
</protein>
<dbReference type="SUPFAM" id="SSF52540">
    <property type="entry name" value="P-loop containing nucleoside triphosphate hydrolases"/>
    <property type="match status" value="1"/>
</dbReference>
<dbReference type="GO" id="GO:0042393">
    <property type="term" value="F:histone binding"/>
    <property type="evidence" value="ECO:0007669"/>
    <property type="project" value="TreeGrafter"/>
</dbReference>
<proteinExistence type="inferred from homology"/>
<keyword evidence="7" id="KW-0647">Proteasome</keyword>
<sequence>MRWGLTGAPLATDPNRLVRFYDAEARWSCTDISFLCILALADTDPVNVASKSVSFDSVGGLDDHIVHLKEMIGLPLLYPELFSAKNMTPPRGVIFYGPPGTGKTLLARALANSCSTSNQKVAFFMRKGADCLSKWVGEAERQLRLLFEAAKAWQPSIIFFDEIDGLAPVRSSRQDQVHASIVSTLLALMDGLDGRGQVVVVGATNRVDAIDPALRRPGRFDREFHFPLPDLQGRRQILDIHTNKWEPPVPPALLDRLAEETRGYGGADLRALCTEATLRAMRRHYPQIYQSEHRLLVRPEDVVVQEGDLFDVLSGKRVVIL</sequence>
<dbReference type="FunFam" id="3.40.50.300:FF:000061">
    <property type="entry name" value="ATPase family, AAA domain-containing 2"/>
    <property type="match status" value="1"/>
</dbReference>
<evidence type="ECO:0000313" key="7">
    <source>
        <dbReference type="EMBL" id="RKP15511.1"/>
    </source>
</evidence>
<keyword evidence="8" id="KW-1185">Reference proteome</keyword>
<dbReference type="InterPro" id="IPR003960">
    <property type="entry name" value="ATPase_AAA_CS"/>
</dbReference>
<dbReference type="GO" id="GO:0005524">
    <property type="term" value="F:ATP binding"/>
    <property type="evidence" value="ECO:0007669"/>
    <property type="project" value="UniProtKB-KW"/>
</dbReference>
<dbReference type="GO" id="GO:0000502">
    <property type="term" value="C:proteasome complex"/>
    <property type="evidence" value="ECO:0007669"/>
    <property type="project" value="UniProtKB-KW"/>
</dbReference>
<dbReference type="SMART" id="SM00382">
    <property type="entry name" value="AAA"/>
    <property type="match status" value="1"/>
</dbReference>
<organism evidence="7 8">
    <name type="scientific">Piptocephalis cylindrospora</name>
    <dbReference type="NCBI Taxonomy" id="1907219"/>
    <lineage>
        <taxon>Eukaryota</taxon>
        <taxon>Fungi</taxon>
        <taxon>Fungi incertae sedis</taxon>
        <taxon>Zoopagomycota</taxon>
        <taxon>Zoopagomycotina</taxon>
        <taxon>Zoopagomycetes</taxon>
        <taxon>Zoopagales</taxon>
        <taxon>Piptocephalidaceae</taxon>
        <taxon>Piptocephalis</taxon>
    </lineage>
</organism>
<evidence type="ECO:0000256" key="4">
    <source>
        <dbReference type="ARBA" id="ARBA00023117"/>
    </source>
</evidence>
<dbReference type="InterPro" id="IPR041569">
    <property type="entry name" value="AAA_lid_3"/>
</dbReference>
<dbReference type="AlphaFoldDB" id="A0A4P9YAH8"/>
<evidence type="ECO:0000256" key="2">
    <source>
        <dbReference type="ARBA" id="ARBA00022741"/>
    </source>
</evidence>
<dbReference type="GO" id="GO:0005634">
    <property type="term" value="C:nucleus"/>
    <property type="evidence" value="ECO:0007669"/>
    <property type="project" value="TreeGrafter"/>
</dbReference>
<dbReference type="InterPro" id="IPR027417">
    <property type="entry name" value="P-loop_NTPase"/>
</dbReference>
<dbReference type="Gene3D" id="1.10.8.60">
    <property type="match status" value="1"/>
</dbReference>
<dbReference type="InterPro" id="IPR045199">
    <property type="entry name" value="ATAD2-like"/>
</dbReference>
<evidence type="ECO:0000259" key="6">
    <source>
        <dbReference type="SMART" id="SM00382"/>
    </source>
</evidence>
<dbReference type="PROSITE" id="PS00674">
    <property type="entry name" value="AAA"/>
    <property type="match status" value="1"/>
</dbReference>
<accession>A0A4P9YAH8</accession>
<reference evidence="8" key="1">
    <citation type="journal article" date="2018" name="Nat. Microbiol.">
        <title>Leveraging single-cell genomics to expand the fungal tree of life.</title>
        <authorList>
            <person name="Ahrendt S.R."/>
            <person name="Quandt C.A."/>
            <person name="Ciobanu D."/>
            <person name="Clum A."/>
            <person name="Salamov A."/>
            <person name="Andreopoulos B."/>
            <person name="Cheng J.F."/>
            <person name="Woyke T."/>
            <person name="Pelin A."/>
            <person name="Henrissat B."/>
            <person name="Reynolds N.K."/>
            <person name="Benny G.L."/>
            <person name="Smith M.E."/>
            <person name="James T.Y."/>
            <person name="Grigoriev I.V."/>
        </authorList>
    </citation>
    <scope>NUCLEOTIDE SEQUENCE [LARGE SCALE GENOMIC DNA]</scope>
</reference>
<dbReference type="Gene3D" id="3.40.50.300">
    <property type="entry name" value="P-loop containing nucleotide triphosphate hydrolases"/>
    <property type="match status" value="1"/>
</dbReference>
<dbReference type="EMBL" id="KZ987728">
    <property type="protein sequence ID" value="RKP15511.1"/>
    <property type="molecule type" value="Genomic_DNA"/>
</dbReference>
<dbReference type="InterPro" id="IPR003593">
    <property type="entry name" value="AAA+_ATPase"/>
</dbReference>
<dbReference type="PANTHER" id="PTHR23069:SF0">
    <property type="entry name" value="TAT-BINDING HOMOLOG 7"/>
    <property type="match status" value="1"/>
</dbReference>
<evidence type="ECO:0000256" key="3">
    <source>
        <dbReference type="ARBA" id="ARBA00022840"/>
    </source>
</evidence>
<keyword evidence="4" id="KW-0103">Bromodomain</keyword>
<evidence type="ECO:0000256" key="5">
    <source>
        <dbReference type="RuleBase" id="RU003651"/>
    </source>
</evidence>
<dbReference type="Pfam" id="PF17862">
    <property type="entry name" value="AAA_lid_3"/>
    <property type="match status" value="1"/>
</dbReference>
<dbReference type="Pfam" id="PF00004">
    <property type="entry name" value="AAA"/>
    <property type="match status" value="1"/>
</dbReference>
<keyword evidence="2 5" id="KW-0547">Nucleotide-binding</keyword>
<dbReference type="PANTHER" id="PTHR23069">
    <property type="entry name" value="AAA DOMAIN-CONTAINING"/>
    <property type="match status" value="1"/>
</dbReference>
<comment type="similarity">
    <text evidence="1 5">Belongs to the AAA ATPase family.</text>
</comment>
<keyword evidence="3 5" id="KW-0067">ATP-binding</keyword>
<feature type="domain" description="AAA+ ATPase" evidence="6">
    <location>
        <begin position="89"/>
        <end position="230"/>
    </location>
</feature>
<dbReference type="GO" id="GO:0006337">
    <property type="term" value="P:nucleosome disassembly"/>
    <property type="evidence" value="ECO:0007669"/>
    <property type="project" value="TreeGrafter"/>
</dbReference>
<evidence type="ECO:0000256" key="1">
    <source>
        <dbReference type="ARBA" id="ARBA00006914"/>
    </source>
</evidence>
<dbReference type="Proteomes" id="UP000267251">
    <property type="component" value="Unassembled WGS sequence"/>
</dbReference>
<name>A0A4P9YAH8_9FUNG</name>
<dbReference type="GO" id="GO:0006334">
    <property type="term" value="P:nucleosome assembly"/>
    <property type="evidence" value="ECO:0007669"/>
    <property type="project" value="TreeGrafter"/>
</dbReference>
<dbReference type="InterPro" id="IPR003959">
    <property type="entry name" value="ATPase_AAA_core"/>
</dbReference>
<dbReference type="GO" id="GO:0003682">
    <property type="term" value="F:chromatin binding"/>
    <property type="evidence" value="ECO:0007669"/>
    <property type="project" value="TreeGrafter"/>
</dbReference>
<gene>
    <name evidence="7" type="ORF">BJ684DRAFT_6935</name>
</gene>
<dbReference type="OrthoDB" id="5421at2759"/>
<dbReference type="GO" id="GO:0045815">
    <property type="term" value="P:transcription initiation-coupled chromatin remodeling"/>
    <property type="evidence" value="ECO:0007669"/>
    <property type="project" value="TreeGrafter"/>
</dbReference>